<protein>
    <submittedName>
        <fullName evidence="6">DUF3324 domain-containing protein</fullName>
    </submittedName>
</protein>
<feature type="region of interest" description="Disordered" evidence="1">
    <location>
        <begin position="342"/>
        <end position="363"/>
    </location>
</feature>
<accession>A0A5P0ZHG2</accession>
<gene>
    <name evidence="6" type="ORF">FHL02_05615</name>
</gene>
<feature type="chain" id="PRO_5024454750" evidence="3">
    <location>
        <begin position="30"/>
        <end position="363"/>
    </location>
</feature>
<evidence type="ECO:0000259" key="4">
    <source>
        <dbReference type="Pfam" id="PF06030"/>
    </source>
</evidence>
<keyword evidence="2" id="KW-0812">Transmembrane</keyword>
<feature type="signal peptide" evidence="3">
    <location>
        <begin position="1"/>
        <end position="29"/>
    </location>
</feature>
<evidence type="ECO:0000256" key="2">
    <source>
        <dbReference type="SAM" id="Phobius"/>
    </source>
</evidence>
<evidence type="ECO:0000313" key="6">
    <source>
        <dbReference type="EMBL" id="MQS52491.1"/>
    </source>
</evidence>
<dbReference type="Pfam" id="PF06030">
    <property type="entry name" value="WxLIP_PGBD"/>
    <property type="match status" value="1"/>
</dbReference>
<keyword evidence="2" id="KW-0472">Membrane</keyword>
<dbReference type="OrthoDB" id="2148359at2"/>
<organism evidence="6 7">
    <name type="scientific">Companilactobacillus mishanensis</name>
    <dbReference type="NCBI Taxonomy" id="2486008"/>
    <lineage>
        <taxon>Bacteria</taxon>
        <taxon>Bacillati</taxon>
        <taxon>Bacillota</taxon>
        <taxon>Bacilli</taxon>
        <taxon>Lactobacillales</taxon>
        <taxon>Lactobacillaceae</taxon>
        <taxon>Companilactobacillus</taxon>
    </lineage>
</organism>
<evidence type="ECO:0000259" key="5">
    <source>
        <dbReference type="Pfam" id="PF11797"/>
    </source>
</evidence>
<feature type="transmembrane region" description="Helical" evidence="2">
    <location>
        <begin position="317"/>
        <end position="338"/>
    </location>
</feature>
<dbReference type="EMBL" id="VDFM01000005">
    <property type="protein sequence ID" value="MQS52491.1"/>
    <property type="molecule type" value="Genomic_DNA"/>
</dbReference>
<feature type="domain" description="WxL Interacting Protein peptidoglycan binding" evidence="4">
    <location>
        <begin position="34"/>
        <end position="153"/>
    </location>
</feature>
<dbReference type="InterPro" id="IPR021759">
    <property type="entry name" value="WxLIP_HBD"/>
</dbReference>
<proteinExistence type="predicted"/>
<sequence length="363" mass="39854">MKQNLFKIVFAVFTLVGIGFAMNTNTAKATSGDFTLKPEASSSSKVNIDGGFYYIDGDPGETVDLKVGVYNTSKESRQFIVYGNTAFTTDEGQPGYDKLKVKDPNLKISMHDLFQNNKQIVTVPAGKDVVVTMNLAIPTQTIGGFLMGGINIQPYHESAKGTVAQDGTLIKNKFSYSLPIELTQAGTKRDDVNYKINLVKPRIVNTMDGKEIGVAANVANTSNAFVSGLSSKATITKYGDKGFKKTETKDDQSIVPTSNYNYTVGWGKEPLKAGKYHIKMVYSGNGVRTWVLDKDFTITNAQANQFNKLAGHKPNYLWLYILLAVLVLALIMGLGVYLGKKGNKGKSAPSRSNNSRNRRRRRR</sequence>
<evidence type="ECO:0000256" key="1">
    <source>
        <dbReference type="SAM" id="MobiDB-lite"/>
    </source>
</evidence>
<dbReference type="AlphaFoldDB" id="A0A5P0ZHG2"/>
<dbReference type="Pfam" id="PF11797">
    <property type="entry name" value="WxLIP_HBD"/>
    <property type="match status" value="1"/>
</dbReference>
<keyword evidence="3" id="KW-0732">Signal</keyword>
<evidence type="ECO:0000313" key="7">
    <source>
        <dbReference type="Proteomes" id="UP000380386"/>
    </source>
</evidence>
<feature type="domain" description="WxL Interacting Protein host binding" evidence="5">
    <location>
        <begin position="166"/>
        <end position="308"/>
    </location>
</feature>
<name>A0A5P0ZHG2_9LACO</name>
<dbReference type="Proteomes" id="UP000380386">
    <property type="component" value="Unassembled WGS sequence"/>
</dbReference>
<keyword evidence="2" id="KW-1133">Transmembrane helix</keyword>
<reference evidence="6 7" key="1">
    <citation type="journal article" date="2019" name="Syst. Appl. Microbiol.">
        <title>Polyphasic characterization of two novel Lactobacillus spp. isolated from blown salami packages: Description of Lactobacillus halodurans sp. nov. and Lactobacillus salsicarnum sp. nov.</title>
        <authorList>
            <person name="Schuster J.A."/>
            <person name="Klingl A."/>
            <person name="Vogel R.F."/>
            <person name="Ehrmann M.A."/>
        </authorList>
    </citation>
    <scope>NUCLEOTIDE SEQUENCE [LARGE SCALE GENOMIC DNA]</scope>
    <source>
        <strain evidence="6 7">TMW 1.2118</strain>
    </source>
</reference>
<dbReference type="RefSeq" id="WP_153382926.1">
    <property type="nucleotide sequence ID" value="NZ_VDFM01000005.1"/>
</dbReference>
<evidence type="ECO:0000256" key="3">
    <source>
        <dbReference type="SAM" id="SignalP"/>
    </source>
</evidence>
<dbReference type="InterPro" id="IPR010317">
    <property type="entry name" value="WxLIP_PGBD"/>
</dbReference>
<comment type="caution">
    <text evidence="6">The sequence shown here is derived from an EMBL/GenBank/DDBJ whole genome shotgun (WGS) entry which is preliminary data.</text>
</comment>